<name>A0AA38IQF0_9CUCU</name>
<dbReference type="Proteomes" id="UP001168821">
    <property type="component" value="Unassembled WGS sequence"/>
</dbReference>
<protein>
    <recommendedName>
        <fullName evidence="1">CHK kinase-like domain-containing protein</fullName>
    </recommendedName>
</protein>
<dbReference type="SUPFAM" id="SSF56112">
    <property type="entry name" value="Protein kinase-like (PK-like)"/>
    <property type="match status" value="1"/>
</dbReference>
<dbReference type="AlphaFoldDB" id="A0AA38IQF0"/>
<dbReference type="Gene3D" id="3.90.1200.10">
    <property type="match status" value="1"/>
</dbReference>
<evidence type="ECO:0000259" key="1">
    <source>
        <dbReference type="SMART" id="SM00587"/>
    </source>
</evidence>
<feature type="domain" description="CHK kinase-like" evidence="1">
    <location>
        <begin position="126"/>
        <end position="324"/>
    </location>
</feature>
<dbReference type="SMART" id="SM00587">
    <property type="entry name" value="CHK"/>
    <property type="match status" value="1"/>
</dbReference>
<dbReference type="PANTHER" id="PTHR11012:SF30">
    <property type="entry name" value="PROTEIN KINASE-LIKE DOMAIN-CONTAINING"/>
    <property type="match status" value="1"/>
</dbReference>
<evidence type="ECO:0000313" key="2">
    <source>
        <dbReference type="EMBL" id="KAJ3659965.1"/>
    </source>
</evidence>
<reference evidence="2" key="1">
    <citation type="journal article" date="2023" name="G3 (Bethesda)">
        <title>Whole genome assemblies of Zophobas morio and Tenebrio molitor.</title>
        <authorList>
            <person name="Kaur S."/>
            <person name="Stinson S.A."/>
            <person name="diCenzo G.C."/>
        </authorList>
    </citation>
    <scope>NUCLEOTIDE SEQUENCE</scope>
    <source>
        <strain evidence="2">QUZm001</strain>
    </source>
</reference>
<sequence>MEALKARADLISHIQTVSKENGIQNYVITDVQTNQKGEGYLGQIFLVSIKDAKTEKQLEIVIKAAFTDEQVRAMIPIRMSFLNEIYFYTEVLPSFQKLEEKCRQSTSFQFVPKCLKVSLKDQEEMLILENLKASGFEMLDKKLTLDEDYVRLIFKTYGRYHGYSFVLRDQNSEAFERISQGCCNVYAELLKNDFFNQQMAGVAKLAQDILLPGEDDEIIEKFEKYSGANLADTFKDIVSKEVNAYSVVLHGDCWSNNMMFKYENSLNNKKPTDVRLIDFQVLRAGSPVCDLSYCLYSGASKKIFDNLNDYLKIYYNSFSSFVKSLGSDPEKLFPFEALEDQWKKYAKFGMMVSLSIIRMKLINTEDVVDLTDELEVDQFADALAKQKFDEETYRKRTRELLWHMSEVDAL</sequence>
<keyword evidence="3" id="KW-1185">Reference proteome</keyword>
<accession>A0AA38IQF0</accession>
<comment type="caution">
    <text evidence="2">The sequence shown here is derived from an EMBL/GenBank/DDBJ whole genome shotgun (WGS) entry which is preliminary data.</text>
</comment>
<dbReference type="InterPro" id="IPR004119">
    <property type="entry name" value="EcKL"/>
</dbReference>
<evidence type="ECO:0000313" key="3">
    <source>
        <dbReference type="Proteomes" id="UP001168821"/>
    </source>
</evidence>
<dbReference type="Pfam" id="PF02958">
    <property type="entry name" value="EcKL"/>
    <property type="match status" value="1"/>
</dbReference>
<dbReference type="EMBL" id="JALNTZ010000003">
    <property type="protein sequence ID" value="KAJ3659965.1"/>
    <property type="molecule type" value="Genomic_DNA"/>
</dbReference>
<gene>
    <name evidence="2" type="ORF">Zmor_011626</name>
</gene>
<dbReference type="InterPro" id="IPR015897">
    <property type="entry name" value="CHK_kinase-like"/>
</dbReference>
<dbReference type="InterPro" id="IPR011009">
    <property type="entry name" value="Kinase-like_dom_sf"/>
</dbReference>
<dbReference type="PANTHER" id="PTHR11012">
    <property type="entry name" value="PROTEIN KINASE-LIKE DOMAIN-CONTAINING"/>
    <property type="match status" value="1"/>
</dbReference>
<organism evidence="2 3">
    <name type="scientific">Zophobas morio</name>
    <dbReference type="NCBI Taxonomy" id="2755281"/>
    <lineage>
        <taxon>Eukaryota</taxon>
        <taxon>Metazoa</taxon>
        <taxon>Ecdysozoa</taxon>
        <taxon>Arthropoda</taxon>
        <taxon>Hexapoda</taxon>
        <taxon>Insecta</taxon>
        <taxon>Pterygota</taxon>
        <taxon>Neoptera</taxon>
        <taxon>Endopterygota</taxon>
        <taxon>Coleoptera</taxon>
        <taxon>Polyphaga</taxon>
        <taxon>Cucujiformia</taxon>
        <taxon>Tenebrionidae</taxon>
        <taxon>Zophobas</taxon>
    </lineage>
</organism>
<proteinExistence type="predicted"/>